<evidence type="ECO:0000313" key="2">
    <source>
        <dbReference type="EMBL" id="MBO8485421.1"/>
    </source>
</evidence>
<dbReference type="EMBL" id="JADILX010000055">
    <property type="protein sequence ID" value="MBO8485421.1"/>
    <property type="molecule type" value="Genomic_DNA"/>
</dbReference>
<dbReference type="AlphaFoldDB" id="A0A9D9NRJ7"/>
<reference evidence="2" key="1">
    <citation type="submission" date="2020-10" db="EMBL/GenBank/DDBJ databases">
        <authorList>
            <person name="Gilroy R."/>
        </authorList>
    </citation>
    <scope>NUCLEOTIDE SEQUENCE</scope>
    <source>
        <strain evidence="2">B2-16538</strain>
    </source>
</reference>
<reference evidence="2" key="2">
    <citation type="journal article" date="2021" name="PeerJ">
        <title>Extensive microbial diversity within the chicken gut microbiome revealed by metagenomics and culture.</title>
        <authorList>
            <person name="Gilroy R."/>
            <person name="Ravi A."/>
            <person name="Getino M."/>
            <person name="Pursley I."/>
            <person name="Horton D.L."/>
            <person name="Alikhan N.F."/>
            <person name="Baker D."/>
            <person name="Gharbi K."/>
            <person name="Hall N."/>
            <person name="Watson M."/>
            <person name="Adriaenssens E.M."/>
            <person name="Foster-Nyarko E."/>
            <person name="Jarju S."/>
            <person name="Secka A."/>
            <person name="Antonio M."/>
            <person name="Oren A."/>
            <person name="Chaudhuri R.R."/>
            <person name="La Ragione R."/>
            <person name="Hildebrand F."/>
            <person name="Pallen M.J."/>
        </authorList>
    </citation>
    <scope>NUCLEOTIDE SEQUENCE</scope>
    <source>
        <strain evidence="2">B2-16538</strain>
    </source>
</reference>
<dbReference type="InterPro" id="IPR008999">
    <property type="entry name" value="Actin-crosslinking"/>
</dbReference>
<dbReference type="SUPFAM" id="SSF50405">
    <property type="entry name" value="Actin-crosslinking proteins"/>
    <property type="match status" value="1"/>
</dbReference>
<evidence type="ECO:0000313" key="3">
    <source>
        <dbReference type="Proteomes" id="UP000823750"/>
    </source>
</evidence>
<name>A0A9D9NRJ7_9BACT</name>
<dbReference type="CDD" id="cd14948">
    <property type="entry name" value="BACON"/>
    <property type="match status" value="1"/>
</dbReference>
<feature type="signal peptide" evidence="1">
    <location>
        <begin position="1"/>
        <end position="23"/>
    </location>
</feature>
<gene>
    <name evidence="2" type="ORF">IAB78_03240</name>
</gene>
<proteinExistence type="predicted"/>
<dbReference type="InterPro" id="IPR013783">
    <property type="entry name" value="Ig-like_fold"/>
</dbReference>
<accession>A0A9D9NRJ7</accession>
<dbReference type="Proteomes" id="UP000823750">
    <property type="component" value="Unassembled WGS sequence"/>
</dbReference>
<comment type="caution">
    <text evidence="2">The sequence shown here is derived from an EMBL/GenBank/DDBJ whole genome shotgun (WGS) entry which is preliminary data.</text>
</comment>
<sequence>MKNSIKFPIVLSLCALMAMSCNEEPAPLASSVEVDKSSLTFESENAAPQTVNVSAEGDWLAVVPDWLDVQPNYGTGDAVVTVSADDNHDTDGTLAGPRKATISFLGNDVLAEVAVAQEGDPAKDPTRTYRQVRTVTSGKAYLIVSGTSAAKPVSGSYGYLNVDAVEVAGDEIVMESADNGFTFTSVDGGYAIQDVSGKYYYQSGGYDNFNVSSSMPESGAVWTLELQPDGTMKITNVTTGKYIQLDSKYGTYGCYSSERGALPVLYEEQPK</sequence>
<evidence type="ECO:0000256" key="1">
    <source>
        <dbReference type="SAM" id="SignalP"/>
    </source>
</evidence>
<feature type="chain" id="PRO_5038964181" evidence="1">
    <location>
        <begin position="24"/>
        <end position="271"/>
    </location>
</feature>
<dbReference type="PROSITE" id="PS51257">
    <property type="entry name" value="PROKAR_LIPOPROTEIN"/>
    <property type="match status" value="1"/>
</dbReference>
<dbReference type="InterPro" id="IPR024361">
    <property type="entry name" value="BACON"/>
</dbReference>
<protein>
    <submittedName>
        <fullName evidence="2">BACON domain-containing protein</fullName>
    </submittedName>
</protein>
<organism evidence="2 3">
    <name type="scientific">Candidatus Cryptobacteroides excrementavium</name>
    <dbReference type="NCBI Taxonomy" id="2840759"/>
    <lineage>
        <taxon>Bacteria</taxon>
        <taxon>Pseudomonadati</taxon>
        <taxon>Bacteroidota</taxon>
        <taxon>Bacteroidia</taxon>
        <taxon>Bacteroidales</taxon>
        <taxon>Candidatus Cryptobacteroides</taxon>
    </lineage>
</organism>
<keyword evidence="1" id="KW-0732">Signal</keyword>
<dbReference type="Gene3D" id="2.60.40.10">
    <property type="entry name" value="Immunoglobulins"/>
    <property type="match status" value="1"/>
</dbReference>